<protein>
    <submittedName>
        <fullName evidence="4">Uncharacterized protein LOC111111502</fullName>
    </submittedName>
</protein>
<reference evidence="4" key="1">
    <citation type="submission" date="2025-08" db="UniProtKB">
        <authorList>
            <consortium name="RefSeq"/>
        </authorList>
    </citation>
    <scope>IDENTIFICATION</scope>
    <source>
        <tissue evidence="4">Whole sample</tissue>
    </source>
</reference>
<feature type="coiled-coil region" evidence="1">
    <location>
        <begin position="119"/>
        <end position="149"/>
    </location>
</feature>
<feature type="compositionally biased region" description="Polar residues" evidence="2">
    <location>
        <begin position="17"/>
        <end position="26"/>
    </location>
</feature>
<gene>
    <name evidence="4" type="primary">LOC111111502</name>
</gene>
<keyword evidence="1" id="KW-0175">Coiled coil</keyword>
<dbReference type="KEGG" id="cvn:111111502"/>
<dbReference type="OrthoDB" id="10046076at2759"/>
<evidence type="ECO:0000256" key="2">
    <source>
        <dbReference type="SAM" id="MobiDB-lite"/>
    </source>
</evidence>
<dbReference type="InterPro" id="IPR004244">
    <property type="entry name" value="Transposase_22"/>
</dbReference>
<feature type="region of interest" description="Disordered" evidence="2">
    <location>
        <begin position="1"/>
        <end position="55"/>
    </location>
</feature>
<dbReference type="Proteomes" id="UP000694844">
    <property type="component" value="Chromosome 9"/>
</dbReference>
<feature type="compositionally biased region" description="Polar residues" evidence="2">
    <location>
        <begin position="36"/>
        <end position="55"/>
    </location>
</feature>
<dbReference type="PANTHER" id="PTHR11505">
    <property type="entry name" value="L1 TRANSPOSABLE ELEMENT-RELATED"/>
    <property type="match status" value="1"/>
</dbReference>
<dbReference type="RefSeq" id="XP_022304229.1">
    <property type="nucleotide sequence ID" value="XM_022448521.1"/>
</dbReference>
<evidence type="ECO:0000256" key="1">
    <source>
        <dbReference type="SAM" id="Coils"/>
    </source>
</evidence>
<dbReference type="AlphaFoldDB" id="A0A8B8BN02"/>
<sequence>MPETDLTTKRKRPGFGSTDSEPSPTAFQVPKKTKDTYPTNQMSNQSPLSDPHQTLQAPITPLTQVPQYPQQFPQMAFHGAYQPSPQSSTPHQVMISDLDVQRIASAVKCMLVSEMHNMIEPLKNQISTLQRENELLKNELDNLEMYSRRDCIRISGVSEEKENTDEAVLEIADKLSIPLQQSDITVSHRVGPTSSNKPRQIIARINNYDLKHQLLKSSKDLRKISGKERVAVNQDLTKTRNKLAYDARQLVKNNKAKSTFIWDGKIFVIDNNNSKHKILSPTDMNKLLIHLGIHPGPHDSVPCG</sequence>
<name>A0A8B8BN02_CRAVI</name>
<evidence type="ECO:0000313" key="3">
    <source>
        <dbReference type="Proteomes" id="UP000694844"/>
    </source>
</evidence>
<proteinExistence type="predicted"/>
<organism evidence="3 4">
    <name type="scientific">Crassostrea virginica</name>
    <name type="common">Eastern oyster</name>
    <dbReference type="NCBI Taxonomy" id="6565"/>
    <lineage>
        <taxon>Eukaryota</taxon>
        <taxon>Metazoa</taxon>
        <taxon>Spiralia</taxon>
        <taxon>Lophotrochozoa</taxon>
        <taxon>Mollusca</taxon>
        <taxon>Bivalvia</taxon>
        <taxon>Autobranchia</taxon>
        <taxon>Pteriomorphia</taxon>
        <taxon>Ostreida</taxon>
        <taxon>Ostreoidea</taxon>
        <taxon>Ostreidae</taxon>
        <taxon>Crassostrea</taxon>
    </lineage>
</organism>
<dbReference type="GeneID" id="111111502"/>
<accession>A0A8B8BN02</accession>
<evidence type="ECO:0000313" key="4">
    <source>
        <dbReference type="RefSeq" id="XP_022304229.1"/>
    </source>
</evidence>
<dbReference type="Gene3D" id="3.30.70.1820">
    <property type="entry name" value="L1 transposable element, RRM domain"/>
    <property type="match status" value="1"/>
</dbReference>
<keyword evidence="3" id="KW-1185">Reference proteome</keyword>